<reference evidence="6 7" key="2">
    <citation type="submission" date="2020-06" db="EMBL/GenBank/DDBJ databases">
        <title>Antribacter stalactiti gen. nov., sp. nov., a new member of the family Nacardiaceae isolated from a cave.</title>
        <authorList>
            <person name="Kim I.S."/>
        </authorList>
    </citation>
    <scope>NUCLEOTIDE SEQUENCE [LARGE SCALE GENOMIC DNA]</scope>
    <source>
        <strain evidence="6 7">YC2-7</strain>
    </source>
</reference>
<comment type="caution">
    <text evidence="6">The sequence shown here is derived from an EMBL/GenBank/DDBJ whole genome shotgun (WGS) entry which is preliminary data.</text>
</comment>
<evidence type="ECO:0000313" key="7">
    <source>
        <dbReference type="Proteomes" id="UP000535543"/>
    </source>
</evidence>
<keyword evidence="4" id="KW-0560">Oxidoreductase</keyword>
<dbReference type="GO" id="GO:0050661">
    <property type="term" value="F:NADP binding"/>
    <property type="evidence" value="ECO:0007669"/>
    <property type="project" value="InterPro"/>
</dbReference>
<evidence type="ECO:0000256" key="4">
    <source>
        <dbReference type="ARBA" id="ARBA00023002"/>
    </source>
</evidence>
<dbReference type="AlphaFoldDB" id="A0A848KHQ8"/>
<feature type="region of interest" description="Disordered" evidence="5">
    <location>
        <begin position="1"/>
        <end position="24"/>
    </location>
</feature>
<dbReference type="InterPro" id="IPR036188">
    <property type="entry name" value="FAD/NAD-bd_sf"/>
</dbReference>
<dbReference type="GO" id="GO:0050660">
    <property type="term" value="F:flavin adenine dinucleotide binding"/>
    <property type="evidence" value="ECO:0007669"/>
    <property type="project" value="InterPro"/>
</dbReference>
<keyword evidence="3" id="KW-0274">FAD</keyword>
<dbReference type="GO" id="GO:0004499">
    <property type="term" value="F:N,N-dimethylaniline monooxygenase activity"/>
    <property type="evidence" value="ECO:0007669"/>
    <property type="project" value="InterPro"/>
</dbReference>
<name>A0A848KHQ8_9NOCA</name>
<dbReference type="EMBL" id="VCQU01000003">
    <property type="protein sequence ID" value="NMN95437.1"/>
    <property type="molecule type" value="Genomic_DNA"/>
</dbReference>
<comment type="similarity">
    <text evidence="1">Belongs to the FAD-binding monooxygenase family.</text>
</comment>
<evidence type="ECO:0000313" key="6">
    <source>
        <dbReference type="EMBL" id="NMN95437.1"/>
    </source>
</evidence>
<protein>
    <submittedName>
        <fullName evidence="6">NAD(P)/FAD-dependent oxidoreductase</fullName>
    </submittedName>
</protein>
<reference evidence="6 7" key="1">
    <citation type="submission" date="2019-05" db="EMBL/GenBank/DDBJ databases">
        <authorList>
            <person name="Lee S.D."/>
        </authorList>
    </citation>
    <scope>NUCLEOTIDE SEQUENCE [LARGE SCALE GENOMIC DNA]</scope>
    <source>
        <strain evidence="6 7">YC2-7</strain>
    </source>
</reference>
<keyword evidence="2" id="KW-0285">Flavoprotein</keyword>
<keyword evidence="7" id="KW-1185">Reference proteome</keyword>
<dbReference type="PANTHER" id="PTHR42877:SF4">
    <property type="entry name" value="FAD_NAD(P)-BINDING DOMAIN-CONTAINING PROTEIN-RELATED"/>
    <property type="match status" value="1"/>
</dbReference>
<sequence length="516" mass="57576">MSENDNTTPGKDIGRTRGSAYRSHMPTTTPSVAIIGAGFGGLGAAIELERNGIDSYTIFDRGPGVGGVWRDNTYPGAACDVPSPTYSYSFELESEWSARFGSQAEIKAYLERCAEKYGILSKARFNTEIVAARFDEPTGRWEVEVDGGEKFWFDALICATGQLSRPKIPDLDGLNTFAGDHFHSARWDHSVDLRGKKVAVVGSGASAVQLVPAIVDEVSELHVIQRSPNWVGNKWNHKSNRQVKWLMRNVPSLARLQHNVEWVWYETRVPIIFNQFDPLRGGFHEWLKFKIRREIKDPELRKAVTPNYKVGCNRVLLSNDWYPALDRDHTTVHANAVTKVTPAGLVLDDGTEVEADVIIWCTGFTATEYLAPIDITGRDGRKLHTEWKSGPEAYLGIAVSGYPNLFMIYGPNTGSLTNTIIFLLEKQARYARQAIQRIAQNGGWIDVRQDVQDQFNAEIQRKLAGTVFTSGCPGWYHTDDGKVVAVWPGSHVAYARATGKVDFDSFEHGRPDRARV</sequence>
<dbReference type="Proteomes" id="UP000535543">
    <property type="component" value="Unassembled WGS sequence"/>
</dbReference>
<evidence type="ECO:0000256" key="2">
    <source>
        <dbReference type="ARBA" id="ARBA00022630"/>
    </source>
</evidence>
<gene>
    <name evidence="6" type="ORF">FGL95_10385</name>
</gene>
<dbReference type="Pfam" id="PF00743">
    <property type="entry name" value="FMO-like"/>
    <property type="match status" value="1"/>
</dbReference>
<dbReference type="PRINTS" id="PR00411">
    <property type="entry name" value="PNDRDTASEI"/>
</dbReference>
<dbReference type="InterPro" id="IPR051209">
    <property type="entry name" value="FAD-bind_Monooxygenase_sf"/>
</dbReference>
<dbReference type="Gene3D" id="3.50.50.60">
    <property type="entry name" value="FAD/NAD(P)-binding domain"/>
    <property type="match status" value="2"/>
</dbReference>
<organism evidence="6 7">
    <name type="scientific">Antrihabitans stalactiti</name>
    <dbReference type="NCBI Taxonomy" id="2584121"/>
    <lineage>
        <taxon>Bacteria</taxon>
        <taxon>Bacillati</taxon>
        <taxon>Actinomycetota</taxon>
        <taxon>Actinomycetes</taxon>
        <taxon>Mycobacteriales</taxon>
        <taxon>Nocardiaceae</taxon>
        <taxon>Antrihabitans</taxon>
    </lineage>
</organism>
<dbReference type="SUPFAM" id="SSF51905">
    <property type="entry name" value="FAD/NAD(P)-binding domain"/>
    <property type="match status" value="1"/>
</dbReference>
<dbReference type="InterPro" id="IPR020946">
    <property type="entry name" value="Flavin_mOase-like"/>
</dbReference>
<dbReference type="PANTHER" id="PTHR42877">
    <property type="entry name" value="L-ORNITHINE N(5)-MONOOXYGENASE-RELATED"/>
    <property type="match status" value="1"/>
</dbReference>
<proteinExistence type="inferred from homology"/>
<evidence type="ECO:0000256" key="5">
    <source>
        <dbReference type="SAM" id="MobiDB-lite"/>
    </source>
</evidence>
<evidence type="ECO:0000256" key="1">
    <source>
        <dbReference type="ARBA" id="ARBA00010139"/>
    </source>
</evidence>
<accession>A0A848KHQ8</accession>
<evidence type="ECO:0000256" key="3">
    <source>
        <dbReference type="ARBA" id="ARBA00022827"/>
    </source>
</evidence>